<accession>A0ABZ0HFP2</accession>
<sequence>MSTLNDRIVRYGELRPCKTAFIDAHTPGSNQKENFTIIGGGVSESPDQHVHIRDTPGFNIGAAGQPPNCRNSLHSHTTAEVFFVLKGRWRFFWGRNGDAGEFIAEEGDIFNIPTGIFRGFENVGTDYGMIMAILGGDDAGGGVTWAPQVIEEARAHGLVLGNNGVLYDTKQGQELPHNVQPIPTLTEVQMKDFPETPVEAVVPRYVARYWDLMALSGKQPAKVIGTDALLKDKPGFEVDFLSRTSLDDSPITPDKHVVLMPMRGHWALRVGDFDTVLNPGDTCLLKPGESYSLAPSMTGEASLYRVTETDDPAGATWSGAA</sequence>
<dbReference type="InterPro" id="IPR013096">
    <property type="entry name" value="Cupin_2"/>
</dbReference>
<keyword evidence="3" id="KW-1185">Reference proteome</keyword>
<dbReference type="InterPro" id="IPR014710">
    <property type="entry name" value="RmlC-like_jellyroll"/>
</dbReference>
<organism evidence="2 3">
    <name type="scientific">Tritonibacter scottomollicae</name>
    <name type="common">Epibacterium scottomollicae</name>
    <dbReference type="NCBI Taxonomy" id="483013"/>
    <lineage>
        <taxon>Bacteria</taxon>
        <taxon>Pseudomonadati</taxon>
        <taxon>Pseudomonadota</taxon>
        <taxon>Alphaproteobacteria</taxon>
        <taxon>Rhodobacterales</taxon>
        <taxon>Paracoccaceae</taxon>
        <taxon>Tritonibacter</taxon>
    </lineage>
</organism>
<feature type="domain" description="Cupin type-2" evidence="1">
    <location>
        <begin position="66"/>
        <end position="130"/>
    </location>
</feature>
<protein>
    <submittedName>
        <fullName evidence="2">Cupin domain-containing protein</fullName>
    </submittedName>
</protein>
<evidence type="ECO:0000313" key="3">
    <source>
        <dbReference type="Proteomes" id="UP001302666"/>
    </source>
</evidence>
<proteinExistence type="predicted"/>
<dbReference type="Gene3D" id="2.60.120.10">
    <property type="entry name" value="Jelly Rolls"/>
    <property type="match status" value="1"/>
</dbReference>
<dbReference type="EMBL" id="CP136704">
    <property type="protein sequence ID" value="WOI33311.1"/>
    <property type="molecule type" value="Genomic_DNA"/>
</dbReference>
<dbReference type="InterPro" id="IPR011051">
    <property type="entry name" value="RmlC_Cupin_sf"/>
</dbReference>
<dbReference type="SUPFAM" id="SSF51182">
    <property type="entry name" value="RmlC-like cupins"/>
    <property type="match status" value="1"/>
</dbReference>
<dbReference type="Pfam" id="PF07883">
    <property type="entry name" value="Cupin_2"/>
    <property type="match status" value="1"/>
</dbReference>
<name>A0ABZ0HFP2_TRISK</name>
<evidence type="ECO:0000259" key="1">
    <source>
        <dbReference type="Pfam" id="PF07883"/>
    </source>
</evidence>
<dbReference type="RefSeq" id="WP_317385493.1">
    <property type="nucleotide sequence ID" value="NZ_CP136704.1"/>
</dbReference>
<gene>
    <name evidence="2" type="ORF">R1T40_20735</name>
</gene>
<reference evidence="2 3" key="1">
    <citation type="submission" date="2023-10" db="EMBL/GenBank/DDBJ databases">
        <title>Eight complete genome sequences of bacteria isolated from laboratory stock of Giant Kelp gametophytes.</title>
        <authorList>
            <person name="Tolentino B."/>
            <person name="Nuzhdin S."/>
        </authorList>
    </citation>
    <scope>NUCLEOTIDE SEQUENCE [LARGE SCALE GENOMIC DNA]</scope>
    <source>
        <strain evidence="2 3">LC.270.F.C4</strain>
    </source>
</reference>
<evidence type="ECO:0000313" key="2">
    <source>
        <dbReference type="EMBL" id="WOI33311.1"/>
    </source>
</evidence>
<dbReference type="Proteomes" id="UP001302666">
    <property type="component" value="Chromosome"/>
</dbReference>